<dbReference type="Proteomes" id="UP001295420">
    <property type="component" value="Unassembled WGS sequence"/>
</dbReference>
<evidence type="ECO:0000313" key="1">
    <source>
        <dbReference type="EMBL" id="CAH1523232.1"/>
    </source>
</evidence>
<gene>
    <name evidence="1" type="ORF">THF1D04_140004</name>
</gene>
<organism evidence="1 2">
    <name type="scientific">Vibrio owensii</name>
    <dbReference type="NCBI Taxonomy" id="696485"/>
    <lineage>
        <taxon>Bacteria</taxon>
        <taxon>Pseudomonadati</taxon>
        <taxon>Pseudomonadota</taxon>
        <taxon>Gammaproteobacteria</taxon>
        <taxon>Vibrionales</taxon>
        <taxon>Vibrionaceae</taxon>
        <taxon>Vibrio</taxon>
    </lineage>
</organism>
<reference evidence="1" key="1">
    <citation type="submission" date="2022-01" db="EMBL/GenBank/DDBJ databases">
        <authorList>
            <person name="Lagorce A."/>
        </authorList>
    </citation>
    <scope>NUCLEOTIDE SEQUENCE</scope>
    <source>
        <strain evidence="1">Th15_F1_D04</strain>
    </source>
</reference>
<dbReference type="Gene3D" id="3.40.50.1820">
    <property type="entry name" value="alpha/beta hydrolase"/>
    <property type="match status" value="1"/>
</dbReference>
<dbReference type="InterPro" id="IPR029058">
    <property type="entry name" value="AB_hydrolase_fold"/>
</dbReference>
<sequence length="71" mass="7851">MTVQKVEFKSLGLTLVGDMYLPQGFDESKQYKTIVVTPPAHQIKEQTAAEPTRLALSIHSTSLAYSKIKSV</sequence>
<proteinExistence type="predicted"/>
<dbReference type="EMBL" id="CAKMTQ010000006">
    <property type="protein sequence ID" value="CAH1523232.1"/>
    <property type="molecule type" value="Genomic_DNA"/>
</dbReference>
<comment type="caution">
    <text evidence="1">The sequence shown here is derived from an EMBL/GenBank/DDBJ whole genome shotgun (WGS) entry which is preliminary data.</text>
</comment>
<accession>A0AAU9Q1F8</accession>
<dbReference type="AlphaFoldDB" id="A0AAU9Q1F8"/>
<name>A0AAU9Q1F8_9VIBR</name>
<evidence type="ECO:0000313" key="2">
    <source>
        <dbReference type="Proteomes" id="UP001295420"/>
    </source>
</evidence>
<protein>
    <submittedName>
        <fullName evidence="1">Uncharacterized protein</fullName>
    </submittedName>
</protein>